<sequence length="61" mass="6994">MNKPYTIIFNSKGKAVVTINNNVADNESKMIQRFVEDGYTVKDVSEDEYKEIAKMGNFNPF</sequence>
<reference evidence="1 2" key="1">
    <citation type="submission" date="2024-06" db="EMBL/GenBank/DDBJ databases">
        <title>Lysinibacillus zambalefons sp. nov., a Novel Firmicute Isolated from the Poon Bato Zambales Hyperalkaline Spring.</title>
        <authorList>
            <person name="Aja J.A."/>
            <person name="Lazaro J.E.H."/>
            <person name="Llorin L.D."/>
            <person name="Lim K.R."/>
            <person name="Teodosio J."/>
            <person name="Dalisay D.S."/>
        </authorList>
    </citation>
    <scope>NUCLEOTIDE SEQUENCE [LARGE SCALE GENOMIC DNA]</scope>
    <source>
        <strain evidence="1 2">M3</strain>
    </source>
</reference>
<gene>
    <name evidence="1" type="ORF">ABNX05_11215</name>
</gene>
<proteinExistence type="predicted"/>
<dbReference type="Proteomes" id="UP001478862">
    <property type="component" value="Unassembled WGS sequence"/>
</dbReference>
<evidence type="ECO:0000313" key="2">
    <source>
        <dbReference type="Proteomes" id="UP001478862"/>
    </source>
</evidence>
<name>A0ABV1MVB5_9BACI</name>
<evidence type="ECO:0000313" key="1">
    <source>
        <dbReference type="EMBL" id="MEQ6355188.1"/>
    </source>
</evidence>
<dbReference type="RefSeq" id="WP_349659817.1">
    <property type="nucleotide sequence ID" value="NZ_JBEGDG010000007.1"/>
</dbReference>
<dbReference type="EMBL" id="JBEGDG010000007">
    <property type="protein sequence ID" value="MEQ6355188.1"/>
    <property type="molecule type" value="Genomic_DNA"/>
</dbReference>
<comment type="caution">
    <text evidence="1">The sequence shown here is derived from an EMBL/GenBank/DDBJ whole genome shotgun (WGS) entry which is preliminary data.</text>
</comment>
<keyword evidence="2" id="KW-1185">Reference proteome</keyword>
<accession>A0ABV1MVB5</accession>
<organism evidence="1 2">
    <name type="scientific">Lysinibacillus zambalensis</name>
    <dbReference type="NCBI Taxonomy" id="3160866"/>
    <lineage>
        <taxon>Bacteria</taxon>
        <taxon>Bacillati</taxon>
        <taxon>Bacillota</taxon>
        <taxon>Bacilli</taxon>
        <taxon>Bacillales</taxon>
        <taxon>Bacillaceae</taxon>
        <taxon>Lysinibacillus</taxon>
    </lineage>
</organism>
<protein>
    <submittedName>
        <fullName evidence="1">Uncharacterized protein</fullName>
    </submittedName>
</protein>